<evidence type="ECO:0000256" key="2">
    <source>
        <dbReference type="ARBA" id="ARBA00006722"/>
    </source>
</evidence>
<sequence length="94" mass="11038">MKLIFIFLTLLIFVSSCTSILIKESSEEERIYPFNPVASPLYPRSLNQILKIGKIGYCFDCARACMRRDRYIRTCSFERKLCRCSYSHIHHTHG</sequence>
<proteinExistence type="inferred from homology"/>
<keyword evidence="3" id="KW-0964">Secreted</keyword>
<dbReference type="PROSITE" id="PS51257">
    <property type="entry name" value="PROKAR_LIPOPROTEIN"/>
    <property type="match status" value="1"/>
</dbReference>
<gene>
    <name evidence="7" type="ORF">C24_LOCUS24356</name>
</gene>
<evidence type="ECO:0000313" key="8">
    <source>
        <dbReference type="Proteomes" id="UP000434276"/>
    </source>
</evidence>
<comment type="subcellular location">
    <subcellularLocation>
        <location evidence="1">Secreted</location>
    </subcellularLocation>
</comment>
<reference evidence="7 8" key="1">
    <citation type="submission" date="2019-12" db="EMBL/GenBank/DDBJ databases">
        <authorList>
            <person name="Jiao W.-B."/>
            <person name="Schneeberger K."/>
        </authorList>
    </citation>
    <scope>NUCLEOTIDE SEQUENCE [LARGE SCALE GENOMIC DNA]</scope>
    <source>
        <strain evidence="8">cv. C24</strain>
    </source>
</reference>
<organism evidence="7 8">
    <name type="scientific">Arabidopsis thaliana</name>
    <name type="common">Mouse-ear cress</name>
    <dbReference type="NCBI Taxonomy" id="3702"/>
    <lineage>
        <taxon>Eukaryota</taxon>
        <taxon>Viridiplantae</taxon>
        <taxon>Streptophyta</taxon>
        <taxon>Embryophyta</taxon>
        <taxon>Tracheophyta</taxon>
        <taxon>Spermatophyta</taxon>
        <taxon>Magnoliopsida</taxon>
        <taxon>eudicotyledons</taxon>
        <taxon>Gunneridae</taxon>
        <taxon>Pentapetalae</taxon>
        <taxon>rosids</taxon>
        <taxon>malvids</taxon>
        <taxon>Brassicales</taxon>
        <taxon>Brassicaceae</taxon>
        <taxon>Camelineae</taxon>
        <taxon>Arabidopsis</taxon>
    </lineage>
</organism>
<dbReference type="InterPro" id="IPR047497">
    <property type="entry name" value="DEFL_AtLURE1-like"/>
</dbReference>
<comment type="similarity">
    <text evidence="2">Belongs to the DEFL family.</text>
</comment>
<feature type="chain" id="PRO_5024875777" evidence="6">
    <location>
        <begin position="20"/>
        <end position="94"/>
    </location>
</feature>
<keyword evidence="5" id="KW-1015">Disulfide bond</keyword>
<keyword evidence="4 6" id="KW-0732">Signal</keyword>
<evidence type="ECO:0000256" key="4">
    <source>
        <dbReference type="ARBA" id="ARBA00022729"/>
    </source>
</evidence>
<dbReference type="AlphaFoldDB" id="A0A5S9YAV6"/>
<protein>
    <submittedName>
        <fullName evidence="7">Uncharacterized protein</fullName>
    </submittedName>
</protein>
<evidence type="ECO:0000256" key="5">
    <source>
        <dbReference type="ARBA" id="ARBA00023157"/>
    </source>
</evidence>
<dbReference type="CDD" id="cd21804">
    <property type="entry name" value="DEFL_AtLURE1-like"/>
    <property type="match status" value="1"/>
</dbReference>
<dbReference type="ExpressionAtlas" id="A0A5S9YAV6">
    <property type="expression patterns" value="baseline and differential"/>
</dbReference>
<evidence type="ECO:0000313" key="7">
    <source>
        <dbReference type="EMBL" id="CAA0407216.1"/>
    </source>
</evidence>
<dbReference type="Proteomes" id="UP000434276">
    <property type="component" value="Unassembled WGS sequence"/>
</dbReference>
<accession>A0A5S9YAV6</accession>
<evidence type="ECO:0000256" key="1">
    <source>
        <dbReference type="ARBA" id="ARBA00004613"/>
    </source>
</evidence>
<name>A0A5S9YAV6_ARATH</name>
<dbReference type="OrthoDB" id="10288004at2759"/>
<evidence type="ECO:0000256" key="6">
    <source>
        <dbReference type="SAM" id="SignalP"/>
    </source>
</evidence>
<feature type="signal peptide" evidence="6">
    <location>
        <begin position="1"/>
        <end position="19"/>
    </location>
</feature>
<dbReference type="GO" id="GO:0005576">
    <property type="term" value="C:extracellular region"/>
    <property type="evidence" value="ECO:0007669"/>
    <property type="project" value="UniProtKB-SubCell"/>
</dbReference>
<dbReference type="EMBL" id="CACSHJ010000096">
    <property type="protein sequence ID" value="CAA0407216.1"/>
    <property type="molecule type" value="Genomic_DNA"/>
</dbReference>
<evidence type="ECO:0000256" key="3">
    <source>
        <dbReference type="ARBA" id="ARBA00022525"/>
    </source>
</evidence>